<reference evidence="1 2" key="1">
    <citation type="journal article" date="2021" name="Front. Microbiol.">
        <title>Comprehensive Comparative Genomics and Phenotyping of Methylobacterium Species.</title>
        <authorList>
            <person name="Alessa O."/>
            <person name="Ogura Y."/>
            <person name="Fujitani Y."/>
            <person name="Takami H."/>
            <person name="Hayashi T."/>
            <person name="Sahin N."/>
            <person name="Tani A."/>
        </authorList>
    </citation>
    <scope>NUCLEOTIDE SEQUENCE [LARGE SCALE GENOMIC DNA]</scope>
    <source>
        <strain evidence="1 2">DSM 23679</strain>
    </source>
</reference>
<comment type="caution">
    <text evidence="1">The sequence shown here is derived from an EMBL/GenBank/DDBJ whole genome shotgun (WGS) entry which is preliminary data.</text>
</comment>
<dbReference type="Proteomes" id="UP001055117">
    <property type="component" value="Unassembled WGS sequence"/>
</dbReference>
<evidence type="ECO:0000313" key="1">
    <source>
        <dbReference type="EMBL" id="GJD43194.1"/>
    </source>
</evidence>
<sequence length="108" mass="12088">MAEIHASKYGDGPGNFHVNAYGSTLNVELTYPNITVDGCRHIHVNQESVRASDGIRLSYDYDRDGWSIEQQVMIDLGGCMDTPNPDEWIEVAFVRSWSLVREQNGEAA</sequence>
<name>A0ABQ4QDN5_9HYPH</name>
<accession>A0ABQ4QDN5</accession>
<dbReference type="RefSeq" id="WP_238271175.1">
    <property type="nucleotide sequence ID" value="NZ_BPQG01000010.1"/>
</dbReference>
<proteinExistence type="predicted"/>
<dbReference type="EMBL" id="BPQG01000010">
    <property type="protein sequence ID" value="GJD43194.1"/>
    <property type="molecule type" value="Genomic_DNA"/>
</dbReference>
<evidence type="ECO:0000313" key="2">
    <source>
        <dbReference type="Proteomes" id="UP001055117"/>
    </source>
</evidence>
<keyword evidence="2" id="KW-1185">Reference proteome</keyword>
<organism evidence="1 2">
    <name type="scientific">Methylobacterium cerastii</name>
    <dbReference type="NCBI Taxonomy" id="932741"/>
    <lineage>
        <taxon>Bacteria</taxon>
        <taxon>Pseudomonadati</taxon>
        <taxon>Pseudomonadota</taxon>
        <taxon>Alphaproteobacteria</taxon>
        <taxon>Hyphomicrobiales</taxon>
        <taxon>Methylobacteriaceae</taxon>
        <taxon>Methylobacterium</taxon>
    </lineage>
</organism>
<gene>
    <name evidence="1" type="ORF">AFCDBAGC_1041</name>
</gene>
<protein>
    <submittedName>
        <fullName evidence="1">Uncharacterized protein</fullName>
    </submittedName>
</protein>